<dbReference type="PATRIC" id="fig|1341156.4.peg.2932"/>
<dbReference type="InterPro" id="IPR029058">
    <property type="entry name" value="AB_hydrolase_fold"/>
</dbReference>
<comment type="caution">
    <text evidence="2">The sequence shown here is derived from an EMBL/GenBank/DDBJ whole genome shotgun (WGS) entry which is preliminary data.</text>
</comment>
<dbReference type="SUPFAM" id="SSF53474">
    <property type="entry name" value="alpha/beta-Hydrolases"/>
    <property type="match status" value="1"/>
</dbReference>
<dbReference type="Pfam" id="PF12146">
    <property type="entry name" value="Hydrolase_4"/>
    <property type="match status" value="1"/>
</dbReference>
<dbReference type="InterPro" id="IPR053145">
    <property type="entry name" value="AB_hydrolase_Est10"/>
</dbReference>
<evidence type="ECO:0000259" key="1">
    <source>
        <dbReference type="Pfam" id="PF12146"/>
    </source>
</evidence>
<feature type="domain" description="Serine aminopeptidase S33" evidence="1">
    <location>
        <begin position="35"/>
        <end position="147"/>
    </location>
</feature>
<dbReference type="PANTHER" id="PTHR43265:SF1">
    <property type="entry name" value="ESTERASE ESTD"/>
    <property type="match status" value="1"/>
</dbReference>
<keyword evidence="3" id="KW-1185">Reference proteome</keyword>
<dbReference type="GO" id="GO:0052689">
    <property type="term" value="F:carboxylic ester hydrolase activity"/>
    <property type="evidence" value="ECO:0007669"/>
    <property type="project" value="TreeGrafter"/>
</dbReference>
<name>A0A011VTJ8_RUMAL</name>
<gene>
    <name evidence="2" type="ORF">RASY3_16660</name>
</gene>
<evidence type="ECO:0000313" key="3">
    <source>
        <dbReference type="Proteomes" id="UP000021369"/>
    </source>
</evidence>
<accession>A0A011VTJ8</accession>
<dbReference type="OrthoDB" id="9776685at2"/>
<protein>
    <submittedName>
        <fullName evidence="2">Cinnamoyl ester hydrolase</fullName>
    </submittedName>
</protein>
<reference evidence="2 3" key="1">
    <citation type="submission" date="2013-06" db="EMBL/GenBank/DDBJ databases">
        <title>Rumen cellulosomics: divergent fiber-degrading strategies revealed by comparative genome-wide analysis of six Ruminococcal strains.</title>
        <authorList>
            <person name="Dassa B."/>
            <person name="Borovok I."/>
            <person name="Lamed R."/>
            <person name="Flint H."/>
            <person name="Yeoman C.J."/>
            <person name="White B."/>
            <person name="Bayer E.A."/>
        </authorList>
    </citation>
    <scope>NUCLEOTIDE SEQUENCE [LARGE SCALE GENOMIC DNA]</scope>
    <source>
        <strain evidence="2 3">SY3</strain>
    </source>
</reference>
<dbReference type="AlphaFoldDB" id="A0A011VTJ8"/>
<dbReference type="RefSeq" id="WP_037289983.1">
    <property type="nucleotide sequence ID" value="NZ_JEOB01000004.1"/>
</dbReference>
<dbReference type="InterPro" id="IPR022742">
    <property type="entry name" value="Hydrolase_4"/>
</dbReference>
<dbReference type="PANTHER" id="PTHR43265">
    <property type="entry name" value="ESTERASE ESTD"/>
    <property type="match status" value="1"/>
</dbReference>
<dbReference type="EMBL" id="JEOB01000004">
    <property type="protein sequence ID" value="EXM37938.1"/>
    <property type="molecule type" value="Genomic_DNA"/>
</dbReference>
<organism evidence="2 3">
    <name type="scientific">Ruminococcus albus SY3</name>
    <dbReference type="NCBI Taxonomy" id="1341156"/>
    <lineage>
        <taxon>Bacteria</taxon>
        <taxon>Bacillati</taxon>
        <taxon>Bacillota</taxon>
        <taxon>Clostridia</taxon>
        <taxon>Eubacteriales</taxon>
        <taxon>Oscillospiraceae</taxon>
        <taxon>Ruminococcus</taxon>
    </lineage>
</organism>
<proteinExistence type="predicted"/>
<sequence>MKTDKFKINTASLSTDQGDIVIDEFIPETEGRYPCVIMSHGFNSCAEELHDVARVLAENGIYALCYDFNGGGNKGRSTGKTTDMSVLTEQNDLRAVLNHVKSSPQTGDIYLYGESQGGFVSAITAPDIPDIAGLFLVYPAFVIPHDWLSRDESTMQGEFEFMGVKISKTYYDGIPRYDVFAKASEFKMPVKIWHGGADPVVDPEYSLKLVKRYEKCELKVISGLGHWFPPELRTDIAEEIVRSI</sequence>
<dbReference type="Proteomes" id="UP000021369">
    <property type="component" value="Unassembled WGS sequence"/>
</dbReference>
<evidence type="ECO:0000313" key="2">
    <source>
        <dbReference type="EMBL" id="EXM37938.1"/>
    </source>
</evidence>
<keyword evidence="2" id="KW-0378">Hydrolase</keyword>
<dbReference type="Gene3D" id="3.40.50.1820">
    <property type="entry name" value="alpha/beta hydrolase"/>
    <property type="match status" value="1"/>
</dbReference>